<evidence type="ECO:0000256" key="3">
    <source>
        <dbReference type="ARBA" id="ARBA00022448"/>
    </source>
</evidence>
<dbReference type="InterPro" id="IPR001639">
    <property type="entry name" value="T2SS_protein-GspC"/>
</dbReference>
<dbReference type="OrthoDB" id="1491375at2"/>
<evidence type="ECO:0000256" key="9">
    <source>
        <dbReference type="ARBA" id="ARBA00023136"/>
    </source>
</evidence>
<dbReference type="Gene3D" id="2.30.30.830">
    <property type="match status" value="1"/>
</dbReference>
<proteinExistence type="inferred from homology"/>
<feature type="region of interest" description="Disordered" evidence="10">
    <location>
        <begin position="297"/>
        <end position="333"/>
    </location>
</feature>
<dbReference type="EMBL" id="QICH01000001">
    <property type="protein sequence ID" value="PXF64036.1"/>
    <property type="molecule type" value="Genomic_DNA"/>
</dbReference>
<evidence type="ECO:0000256" key="2">
    <source>
        <dbReference type="ARBA" id="ARBA00007986"/>
    </source>
</evidence>
<keyword evidence="8 11" id="KW-1133">Transmembrane helix</keyword>
<name>A0A318D3Z6_9GAMM</name>
<feature type="transmembrane region" description="Helical" evidence="11">
    <location>
        <begin position="21"/>
        <end position="43"/>
    </location>
</feature>
<organism evidence="13 14">
    <name type="scientific">Kangiella spongicola</name>
    <dbReference type="NCBI Taxonomy" id="796379"/>
    <lineage>
        <taxon>Bacteria</taxon>
        <taxon>Pseudomonadati</taxon>
        <taxon>Pseudomonadota</taxon>
        <taxon>Gammaproteobacteria</taxon>
        <taxon>Kangiellales</taxon>
        <taxon>Kangiellaceae</taxon>
        <taxon>Kangiella</taxon>
    </lineage>
</organism>
<dbReference type="Gene3D" id="2.30.42.10">
    <property type="match status" value="1"/>
</dbReference>
<keyword evidence="9 11" id="KW-0472">Membrane</keyword>
<evidence type="ECO:0000256" key="4">
    <source>
        <dbReference type="ARBA" id="ARBA00022475"/>
    </source>
</evidence>
<comment type="caution">
    <text evidence="13">The sequence shown here is derived from an EMBL/GenBank/DDBJ whole genome shotgun (WGS) entry which is preliminary data.</text>
</comment>
<dbReference type="InterPro" id="IPR036034">
    <property type="entry name" value="PDZ_sf"/>
</dbReference>
<dbReference type="SUPFAM" id="SSF50156">
    <property type="entry name" value="PDZ domain-like"/>
    <property type="match status" value="1"/>
</dbReference>
<dbReference type="NCBIfam" id="TIGR01713">
    <property type="entry name" value="typeII_sec_gspC"/>
    <property type="match status" value="1"/>
</dbReference>
<dbReference type="Pfam" id="PF11356">
    <property type="entry name" value="T2SSC"/>
    <property type="match status" value="1"/>
</dbReference>
<feature type="domain" description="Type II secretion system protein GspC N-terminal" evidence="12">
    <location>
        <begin position="26"/>
        <end position="161"/>
    </location>
</feature>
<keyword evidence="6 11" id="KW-0812">Transmembrane</keyword>
<dbReference type="GO" id="GO:0015627">
    <property type="term" value="C:type II protein secretion system complex"/>
    <property type="evidence" value="ECO:0007669"/>
    <property type="project" value="InterPro"/>
</dbReference>
<dbReference type="Proteomes" id="UP000247689">
    <property type="component" value="Unassembled WGS sequence"/>
</dbReference>
<evidence type="ECO:0000256" key="6">
    <source>
        <dbReference type="ARBA" id="ARBA00022692"/>
    </source>
</evidence>
<keyword evidence="3" id="KW-0813">Transport</keyword>
<gene>
    <name evidence="13" type="primary">gspC</name>
    <name evidence="13" type="ORF">DL796_02525</name>
</gene>
<evidence type="ECO:0000256" key="1">
    <source>
        <dbReference type="ARBA" id="ARBA00004533"/>
    </source>
</evidence>
<evidence type="ECO:0000256" key="5">
    <source>
        <dbReference type="ARBA" id="ARBA00022519"/>
    </source>
</evidence>
<dbReference type="GO" id="GO:0015628">
    <property type="term" value="P:protein secretion by the type II secretion system"/>
    <property type="evidence" value="ECO:0007669"/>
    <property type="project" value="InterPro"/>
</dbReference>
<evidence type="ECO:0000256" key="11">
    <source>
        <dbReference type="SAM" id="Phobius"/>
    </source>
</evidence>
<dbReference type="GO" id="GO:0005886">
    <property type="term" value="C:plasma membrane"/>
    <property type="evidence" value="ECO:0007669"/>
    <property type="project" value="UniProtKB-SubCell"/>
</dbReference>
<keyword evidence="5" id="KW-0997">Cell inner membrane</keyword>
<protein>
    <submittedName>
        <fullName evidence="13">Type II secretion system protein GspC</fullName>
    </submittedName>
</protein>
<accession>A0A318D3Z6</accession>
<evidence type="ECO:0000256" key="10">
    <source>
        <dbReference type="SAM" id="MobiDB-lite"/>
    </source>
</evidence>
<keyword evidence="4" id="KW-1003">Cell membrane</keyword>
<sequence length="333" mass="36864">MNSMMNNVTQFVQQRGRLIARIVALVLAIISLYILAKLVWLWVEYFQPPPERAPIKSAPIPTQTKKVNVERLASMHLFGQANAPVEEQVEAEETQLNLKLLGTYVSSDEKLSSAIIEANGSQEGVYFIGDKLKVRGQVTLHQVDTLQVILKNGGKYETLTLVENLNQEMMSSAKKSEPRVKAGPERTIDKRRDARLSQELAEMKEKVYSNPQALQEIANVQPVVDGSGQVTGFKVSPGKDPRMFTRLGLRRNDVITSVNGQDLNGQGMMGILNELNNAESVEVTIQRNGQPVTLLLGVSGNNNGRSRADSPPRSRPNIEPNLDKREGNATQIK</sequence>
<evidence type="ECO:0000256" key="7">
    <source>
        <dbReference type="ARBA" id="ARBA00022927"/>
    </source>
</evidence>
<comment type="similarity">
    <text evidence="2">Belongs to the GSP C family.</text>
</comment>
<dbReference type="RefSeq" id="WP_110199660.1">
    <property type="nucleotide sequence ID" value="NZ_QICH01000001.1"/>
</dbReference>
<dbReference type="AlphaFoldDB" id="A0A318D3Z6"/>
<comment type="subcellular location">
    <subcellularLocation>
        <location evidence="1">Cell inner membrane</location>
    </subcellularLocation>
</comment>
<keyword evidence="7" id="KW-0653">Protein transport</keyword>
<evidence type="ECO:0000313" key="14">
    <source>
        <dbReference type="Proteomes" id="UP000247689"/>
    </source>
</evidence>
<reference evidence="13 14" key="1">
    <citation type="submission" date="2018-05" db="EMBL/GenBank/DDBJ databases">
        <title>Kangiella spongicola genome sequence.</title>
        <authorList>
            <person name="Maclea K.S."/>
            <person name="Goen A.E."/>
            <person name="Kelley C."/>
            <person name="Underriner A."/>
            <person name="Silverwood T."/>
            <person name="Trachtenberg A.M."/>
        </authorList>
    </citation>
    <scope>NUCLEOTIDE SEQUENCE [LARGE SCALE GENOMIC DNA]</scope>
    <source>
        <strain evidence="13 14">ATCC BAA-2076</strain>
    </source>
</reference>
<evidence type="ECO:0000256" key="8">
    <source>
        <dbReference type="ARBA" id="ARBA00022989"/>
    </source>
</evidence>
<dbReference type="InterPro" id="IPR024961">
    <property type="entry name" value="T2SS_GspC_N"/>
</dbReference>
<keyword evidence="14" id="KW-1185">Reference proteome</keyword>
<evidence type="ECO:0000313" key="13">
    <source>
        <dbReference type="EMBL" id="PXF64036.1"/>
    </source>
</evidence>
<evidence type="ECO:0000259" key="12">
    <source>
        <dbReference type="Pfam" id="PF11356"/>
    </source>
</evidence>